<evidence type="ECO:0000256" key="1">
    <source>
        <dbReference type="SAM" id="MobiDB-lite"/>
    </source>
</evidence>
<feature type="transmembrane region" description="Helical" evidence="2">
    <location>
        <begin position="48"/>
        <end position="65"/>
    </location>
</feature>
<dbReference type="AlphaFoldDB" id="A0A371EL24"/>
<keyword evidence="2" id="KW-0472">Membrane</keyword>
<feature type="compositionally biased region" description="Basic and acidic residues" evidence="1">
    <location>
        <begin position="104"/>
        <end position="115"/>
    </location>
</feature>
<evidence type="ECO:0000313" key="3">
    <source>
        <dbReference type="EMBL" id="RDX66753.1"/>
    </source>
</evidence>
<dbReference type="PANTHER" id="PTHR35301">
    <property type="entry name" value="CLAVATA3/ESR (CLE)-RELATED PROTEIN 41-RELATED"/>
    <property type="match status" value="1"/>
</dbReference>
<feature type="non-terminal residue" evidence="3">
    <location>
        <position position="1"/>
    </location>
</feature>
<dbReference type="PANTHER" id="PTHR35301:SF1">
    <property type="entry name" value="CLAVATA3_ESR (CLE)-RELATED PROTEIN 41-RELATED"/>
    <property type="match status" value="1"/>
</dbReference>
<dbReference type="OrthoDB" id="759183at2759"/>
<dbReference type="GO" id="GO:0048046">
    <property type="term" value="C:apoplast"/>
    <property type="evidence" value="ECO:0007669"/>
    <property type="project" value="TreeGrafter"/>
</dbReference>
<protein>
    <submittedName>
        <fullName evidence="3">CLAVATA3/ESR (CLE)-related protein TDIF</fullName>
    </submittedName>
</protein>
<dbReference type="GO" id="GO:0010089">
    <property type="term" value="P:xylem development"/>
    <property type="evidence" value="ECO:0007669"/>
    <property type="project" value="InterPro"/>
</dbReference>
<feature type="compositionally biased region" description="Polar residues" evidence="1">
    <location>
        <begin position="70"/>
        <end position="102"/>
    </location>
</feature>
<dbReference type="GO" id="GO:0033612">
    <property type="term" value="F:receptor serine/threonine kinase binding"/>
    <property type="evidence" value="ECO:0007669"/>
    <property type="project" value="InterPro"/>
</dbReference>
<dbReference type="Proteomes" id="UP000257109">
    <property type="component" value="Unassembled WGS sequence"/>
</dbReference>
<keyword evidence="4" id="KW-1185">Reference proteome</keyword>
<comment type="caution">
    <text evidence="3">The sequence shown here is derived from an EMBL/GenBank/DDBJ whole genome shotgun (WGS) entry which is preliminary data.</text>
</comment>
<accession>A0A371EL24</accession>
<feature type="region of interest" description="Disordered" evidence="1">
    <location>
        <begin position="70"/>
        <end position="125"/>
    </location>
</feature>
<dbReference type="InterPro" id="IPR037495">
    <property type="entry name" value="CLE41/42/44"/>
</dbReference>
<proteinExistence type="predicted"/>
<evidence type="ECO:0000313" key="4">
    <source>
        <dbReference type="Proteomes" id="UP000257109"/>
    </source>
</evidence>
<reference evidence="3" key="1">
    <citation type="submission" date="2018-05" db="EMBL/GenBank/DDBJ databases">
        <title>Draft genome of Mucuna pruriens seed.</title>
        <authorList>
            <person name="Nnadi N.E."/>
            <person name="Vos R."/>
            <person name="Hasami M.H."/>
            <person name="Devisetty U.K."/>
            <person name="Aguiy J.C."/>
        </authorList>
    </citation>
    <scope>NUCLEOTIDE SEQUENCE [LARGE SCALE GENOMIC DNA]</scope>
    <source>
        <strain evidence="3">JCA_2017</strain>
    </source>
</reference>
<keyword evidence="2" id="KW-1133">Transmembrane helix</keyword>
<gene>
    <name evidence="3" type="primary">TDIF</name>
    <name evidence="3" type="ORF">CR513_54440</name>
</gene>
<name>A0A371EL24_MUCPR</name>
<evidence type="ECO:0000256" key="2">
    <source>
        <dbReference type="SAM" id="Phobius"/>
    </source>
</evidence>
<keyword evidence="2" id="KW-0812">Transmembrane</keyword>
<dbReference type="EMBL" id="QJKJ01013287">
    <property type="protein sequence ID" value="RDX66753.1"/>
    <property type="molecule type" value="Genomic_DNA"/>
</dbReference>
<sequence length="125" mass="13635">MAILPWSWLMDIEPLWDLGGWSFLSNCMAEPKSSSSSPISEPFSKSPTFLQFLTLFFILLLLINLSHQPHPSTMASSDNTKPSESAMSTTTMHPHNSHSPSSKDAAREIGADAHEVPSGPNPISN</sequence>
<organism evidence="3 4">
    <name type="scientific">Mucuna pruriens</name>
    <name type="common">Velvet bean</name>
    <name type="synonym">Dolichos pruriens</name>
    <dbReference type="NCBI Taxonomy" id="157652"/>
    <lineage>
        <taxon>Eukaryota</taxon>
        <taxon>Viridiplantae</taxon>
        <taxon>Streptophyta</taxon>
        <taxon>Embryophyta</taxon>
        <taxon>Tracheophyta</taxon>
        <taxon>Spermatophyta</taxon>
        <taxon>Magnoliopsida</taxon>
        <taxon>eudicotyledons</taxon>
        <taxon>Gunneridae</taxon>
        <taxon>Pentapetalae</taxon>
        <taxon>rosids</taxon>
        <taxon>fabids</taxon>
        <taxon>Fabales</taxon>
        <taxon>Fabaceae</taxon>
        <taxon>Papilionoideae</taxon>
        <taxon>50 kb inversion clade</taxon>
        <taxon>NPAAA clade</taxon>
        <taxon>indigoferoid/millettioid clade</taxon>
        <taxon>Phaseoleae</taxon>
        <taxon>Mucuna</taxon>
    </lineage>
</organism>